<accession>A0ABQ2UGL6</accession>
<comment type="caution">
    <text evidence="2">The sequence shown here is derived from an EMBL/GenBank/DDBJ whole genome shotgun (WGS) entry which is preliminary data.</text>
</comment>
<protein>
    <submittedName>
        <fullName evidence="2">Uncharacterized protein</fullName>
    </submittedName>
</protein>
<keyword evidence="3" id="KW-1185">Reference proteome</keyword>
<reference evidence="3" key="1">
    <citation type="journal article" date="2019" name="Int. J. Syst. Evol. Microbiol.">
        <title>The Global Catalogue of Microorganisms (GCM) 10K type strain sequencing project: providing services to taxonomists for standard genome sequencing and annotation.</title>
        <authorList>
            <consortium name="The Broad Institute Genomics Platform"/>
            <consortium name="The Broad Institute Genome Sequencing Center for Infectious Disease"/>
            <person name="Wu L."/>
            <person name="Ma J."/>
        </authorList>
    </citation>
    <scope>NUCLEOTIDE SEQUENCE [LARGE SCALE GENOMIC DNA]</scope>
    <source>
        <strain evidence="3">JCM 3296</strain>
    </source>
</reference>
<feature type="region of interest" description="Disordered" evidence="1">
    <location>
        <begin position="1"/>
        <end position="103"/>
    </location>
</feature>
<evidence type="ECO:0000256" key="1">
    <source>
        <dbReference type="SAM" id="MobiDB-lite"/>
    </source>
</evidence>
<dbReference type="Proteomes" id="UP000649573">
    <property type="component" value="Unassembled WGS sequence"/>
</dbReference>
<evidence type="ECO:0000313" key="2">
    <source>
        <dbReference type="EMBL" id="GGU26106.1"/>
    </source>
</evidence>
<gene>
    <name evidence="2" type="ORF">GCM10010178_17900</name>
</gene>
<feature type="compositionally biased region" description="Basic residues" evidence="1">
    <location>
        <begin position="33"/>
        <end position="50"/>
    </location>
</feature>
<sequence>MKWPPPRACHQQSGRDKACAATYVPTNPEASARRRNTTRHSRPHQTHGRAHQQSTPDKAATVTHQPGDHHPRVQRHRALKARTSTTAATRARRSPPESHQPRPLLYRAAANSAPSRYRTNSRTALRPARLAPIVLADGP</sequence>
<evidence type="ECO:0000313" key="3">
    <source>
        <dbReference type="Proteomes" id="UP000649573"/>
    </source>
</evidence>
<organism evidence="2 3">
    <name type="scientific">Lentzea flava</name>
    <dbReference type="NCBI Taxonomy" id="103732"/>
    <lineage>
        <taxon>Bacteria</taxon>
        <taxon>Bacillati</taxon>
        <taxon>Actinomycetota</taxon>
        <taxon>Actinomycetes</taxon>
        <taxon>Pseudonocardiales</taxon>
        <taxon>Pseudonocardiaceae</taxon>
        <taxon>Lentzea</taxon>
    </lineage>
</organism>
<proteinExistence type="predicted"/>
<dbReference type="EMBL" id="BMRE01000004">
    <property type="protein sequence ID" value="GGU26106.1"/>
    <property type="molecule type" value="Genomic_DNA"/>
</dbReference>
<name>A0ABQ2UGL6_9PSEU</name>